<dbReference type="PROSITE" id="PS50883">
    <property type="entry name" value="EAL"/>
    <property type="match status" value="1"/>
</dbReference>
<dbReference type="Pfam" id="PF00563">
    <property type="entry name" value="EAL"/>
    <property type="match status" value="1"/>
</dbReference>
<feature type="region of interest" description="Disordered" evidence="2">
    <location>
        <begin position="1"/>
        <end position="25"/>
    </location>
</feature>
<dbReference type="SMART" id="SM00091">
    <property type="entry name" value="PAS"/>
    <property type="match status" value="1"/>
</dbReference>
<dbReference type="Pfam" id="PF00989">
    <property type="entry name" value="PAS"/>
    <property type="match status" value="1"/>
</dbReference>
<sequence>MAAHREHLRQHESSTHDGAPPGMNRPPLLPLAGTLLRLSLPLIVFAAIWGGLGKLEQQAREGEERQNISVFQRTAAQQVERLRSELGATRIERVADLRKLVARVLDSRRDARDVSLEIIDLGGDHPRLIYQDPDLRPSTMMYVEQLVIGQQRWLVEVSPLPGHYLLNPSQSVETLRWGGPLIGLLVALLVALLQSRGRSVRRQVLRQTSALEHMNHQLERSNSALQAEIARSTEAERSLRNTTTLQRAILDGSEYAIVSTDTNGLIELFNPAAERIFGWRADELVGRATPLLFCPEDELARLESRDGPGFFAMIDEARAGHAAEPREMTLRRKDGHEFPASLSVSPLHGPDGAIRGYLGIASDIGRQKAAESRIRFLAHYDALTELPNRNYLGQRLAEAQEQCRRRGEPLALLFLDLDRFKYVNDSLGHHAGDLLLQAVSRRFMTCVRAEDTVARTGGDEFVILLPSLPDRNRAIEVAERILAALRDPFDIRSQRLTISPSIGIALYPEDGDDAETLIKHADAAMYQAKAAGRNAYRFYDSQYARELSDRLILENELRLALERKQFVLHYQPQLDVYSGEITGIEALLRWQHPQHGLVPPDRFIPIAEDSGLIVPIGDWVLRAACAQAHAWRVAGLLDAPMAVNLSARQFDQPDLPEQIASVLEATGLPATRLELELTESLVMREPERSSDTLSRCKALGLTIAIDDFGTGYSSLAYLRRFPIDRLKIDRSFIKDIVDEPDDAAIAQAIIAMAHSLRLNVVAEGVESDAQLSLLRQWHCGIYQGFLSSRPLPGEALTALLRGMKAAGVAELAPPPLQH</sequence>
<organism evidence="7 8">
    <name type="scientific">Parazoarcus communis</name>
    <dbReference type="NCBI Taxonomy" id="41977"/>
    <lineage>
        <taxon>Bacteria</taxon>
        <taxon>Pseudomonadati</taxon>
        <taxon>Pseudomonadota</taxon>
        <taxon>Betaproteobacteria</taxon>
        <taxon>Rhodocyclales</taxon>
        <taxon>Zoogloeaceae</taxon>
        <taxon>Parazoarcus</taxon>
    </lineage>
</organism>
<dbReference type="InterPro" id="IPR029787">
    <property type="entry name" value="Nucleotide_cyclase"/>
</dbReference>
<evidence type="ECO:0000256" key="1">
    <source>
        <dbReference type="ARBA" id="ARBA00051114"/>
    </source>
</evidence>
<gene>
    <name evidence="7" type="ORF">CEW83_11625</name>
</gene>
<name>A0A2U8GRH0_9RHOO</name>
<dbReference type="PROSITE" id="PS50112">
    <property type="entry name" value="PAS"/>
    <property type="match status" value="1"/>
</dbReference>
<dbReference type="CDD" id="cd01949">
    <property type="entry name" value="GGDEF"/>
    <property type="match status" value="1"/>
</dbReference>
<dbReference type="NCBIfam" id="TIGR00229">
    <property type="entry name" value="sensory_box"/>
    <property type="match status" value="1"/>
</dbReference>
<evidence type="ECO:0000313" key="8">
    <source>
        <dbReference type="Proteomes" id="UP000244930"/>
    </source>
</evidence>
<dbReference type="GO" id="GO:0006355">
    <property type="term" value="P:regulation of DNA-templated transcription"/>
    <property type="evidence" value="ECO:0007669"/>
    <property type="project" value="InterPro"/>
</dbReference>
<accession>A0A2U8GRH0</accession>
<reference evidence="7 8" key="1">
    <citation type="submission" date="2017-06" db="EMBL/GenBank/DDBJ databases">
        <title>Azoarcus.</title>
        <authorList>
            <person name="Woo J.-H."/>
            <person name="Kim H.-S."/>
        </authorList>
    </citation>
    <scope>NUCLEOTIDE SEQUENCE [LARGE SCALE GENOMIC DNA]</scope>
    <source>
        <strain evidence="7 8">TSPY31</strain>
    </source>
</reference>
<dbReference type="CDD" id="cd00130">
    <property type="entry name" value="PAS"/>
    <property type="match status" value="1"/>
</dbReference>
<dbReference type="SUPFAM" id="SSF55785">
    <property type="entry name" value="PYP-like sensor domain (PAS domain)"/>
    <property type="match status" value="1"/>
</dbReference>
<dbReference type="InterPro" id="IPR001633">
    <property type="entry name" value="EAL_dom"/>
</dbReference>
<dbReference type="SMART" id="SM00086">
    <property type="entry name" value="PAC"/>
    <property type="match status" value="1"/>
</dbReference>
<dbReference type="InterPro" id="IPR035919">
    <property type="entry name" value="EAL_sf"/>
</dbReference>
<dbReference type="EMBL" id="CP022187">
    <property type="protein sequence ID" value="AWI75783.1"/>
    <property type="molecule type" value="Genomic_DNA"/>
</dbReference>
<dbReference type="InterPro" id="IPR000700">
    <property type="entry name" value="PAS-assoc_C"/>
</dbReference>
<dbReference type="FunFam" id="3.30.70.270:FF:000001">
    <property type="entry name" value="Diguanylate cyclase domain protein"/>
    <property type="match status" value="1"/>
</dbReference>
<dbReference type="PROSITE" id="PS50113">
    <property type="entry name" value="PAC"/>
    <property type="match status" value="1"/>
</dbReference>
<dbReference type="KEGG" id="acom:CEW83_11625"/>
<evidence type="ECO:0000256" key="2">
    <source>
        <dbReference type="SAM" id="MobiDB-lite"/>
    </source>
</evidence>
<dbReference type="SMART" id="SM00267">
    <property type="entry name" value="GGDEF"/>
    <property type="match status" value="1"/>
</dbReference>
<dbReference type="InterPro" id="IPR000014">
    <property type="entry name" value="PAS"/>
</dbReference>
<dbReference type="Gene3D" id="3.30.450.20">
    <property type="entry name" value="PAS domain"/>
    <property type="match status" value="1"/>
</dbReference>
<dbReference type="Pfam" id="PF00990">
    <property type="entry name" value="GGDEF"/>
    <property type="match status" value="1"/>
</dbReference>
<dbReference type="InterPro" id="IPR001610">
    <property type="entry name" value="PAC"/>
</dbReference>
<dbReference type="NCBIfam" id="TIGR00254">
    <property type="entry name" value="GGDEF"/>
    <property type="match status" value="1"/>
</dbReference>
<evidence type="ECO:0000313" key="7">
    <source>
        <dbReference type="EMBL" id="AWI75783.1"/>
    </source>
</evidence>
<feature type="domain" description="GGDEF" evidence="6">
    <location>
        <begin position="408"/>
        <end position="541"/>
    </location>
</feature>
<proteinExistence type="predicted"/>
<dbReference type="InterPro" id="IPR043128">
    <property type="entry name" value="Rev_trsase/Diguanyl_cyclase"/>
</dbReference>
<evidence type="ECO:0000259" key="5">
    <source>
        <dbReference type="PROSITE" id="PS50883"/>
    </source>
</evidence>
<keyword evidence="8" id="KW-1185">Reference proteome</keyword>
<dbReference type="InterPro" id="IPR000160">
    <property type="entry name" value="GGDEF_dom"/>
</dbReference>
<dbReference type="InterPro" id="IPR035965">
    <property type="entry name" value="PAS-like_dom_sf"/>
</dbReference>
<comment type="catalytic activity">
    <reaction evidence="1">
        <text>3',3'-c-di-GMP + H2O = 5'-phosphoguanylyl(3'-&gt;5')guanosine + H(+)</text>
        <dbReference type="Rhea" id="RHEA:24902"/>
        <dbReference type="ChEBI" id="CHEBI:15377"/>
        <dbReference type="ChEBI" id="CHEBI:15378"/>
        <dbReference type="ChEBI" id="CHEBI:58754"/>
        <dbReference type="ChEBI" id="CHEBI:58805"/>
        <dbReference type="EC" id="3.1.4.52"/>
    </reaction>
    <physiologicalReaction direction="left-to-right" evidence="1">
        <dbReference type="Rhea" id="RHEA:24903"/>
    </physiologicalReaction>
</comment>
<evidence type="ECO:0000259" key="6">
    <source>
        <dbReference type="PROSITE" id="PS50887"/>
    </source>
</evidence>
<dbReference type="Proteomes" id="UP000244930">
    <property type="component" value="Chromosome"/>
</dbReference>
<dbReference type="AlphaFoldDB" id="A0A2U8GRH0"/>
<feature type="domain" description="PAS" evidence="3">
    <location>
        <begin position="242"/>
        <end position="297"/>
    </location>
</feature>
<dbReference type="GO" id="GO:0071111">
    <property type="term" value="F:cyclic-guanylate-specific phosphodiesterase activity"/>
    <property type="evidence" value="ECO:0007669"/>
    <property type="project" value="UniProtKB-EC"/>
</dbReference>
<dbReference type="SMART" id="SM00052">
    <property type="entry name" value="EAL"/>
    <property type="match status" value="1"/>
</dbReference>
<feature type="domain" description="EAL" evidence="5">
    <location>
        <begin position="550"/>
        <end position="804"/>
    </location>
</feature>
<dbReference type="Gene3D" id="3.30.70.270">
    <property type="match status" value="1"/>
</dbReference>
<dbReference type="FunFam" id="3.20.20.450:FF:000001">
    <property type="entry name" value="Cyclic di-GMP phosphodiesterase yahA"/>
    <property type="match status" value="1"/>
</dbReference>
<dbReference type="SUPFAM" id="SSF55073">
    <property type="entry name" value="Nucleotide cyclase"/>
    <property type="match status" value="1"/>
</dbReference>
<dbReference type="CDD" id="cd01948">
    <property type="entry name" value="EAL"/>
    <property type="match status" value="1"/>
</dbReference>
<dbReference type="SUPFAM" id="SSF141868">
    <property type="entry name" value="EAL domain-like"/>
    <property type="match status" value="1"/>
</dbReference>
<evidence type="ECO:0000259" key="4">
    <source>
        <dbReference type="PROSITE" id="PS50113"/>
    </source>
</evidence>
<feature type="domain" description="PAC" evidence="4">
    <location>
        <begin position="324"/>
        <end position="376"/>
    </location>
</feature>
<dbReference type="PROSITE" id="PS50887">
    <property type="entry name" value="GGDEF"/>
    <property type="match status" value="1"/>
</dbReference>
<evidence type="ECO:0000259" key="3">
    <source>
        <dbReference type="PROSITE" id="PS50112"/>
    </source>
</evidence>
<protein>
    <submittedName>
        <fullName evidence="7">PAS domain S-box protein</fullName>
    </submittedName>
</protein>
<dbReference type="InterPro" id="IPR052155">
    <property type="entry name" value="Biofilm_reg_signaling"/>
</dbReference>
<dbReference type="PANTHER" id="PTHR44757:SF2">
    <property type="entry name" value="BIOFILM ARCHITECTURE MAINTENANCE PROTEIN MBAA"/>
    <property type="match status" value="1"/>
</dbReference>
<dbReference type="GO" id="GO:0071732">
    <property type="term" value="P:cellular response to nitric oxide"/>
    <property type="evidence" value="ECO:0007669"/>
    <property type="project" value="UniProtKB-ARBA"/>
</dbReference>
<dbReference type="PANTHER" id="PTHR44757">
    <property type="entry name" value="DIGUANYLATE CYCLASE DGCP"/>
    <property type="match status" value="1"/>
</dbReference>
<dbReference type="Gene3D" id="3.20.20.450">
    <property type="entry name" value="EAL domain"/>
    <property type="match status" value="1"/>
</dbReference>
<dbReference type="InterPro" id="IPR013767">
    <property type="entry name" value="PAS_fold"/>
</dbReference>